<name>A0A0D7BIZ7_9AGAR</name>
<accession>A0A0D7BIZ7</accession>
<gene>
    <name evidence="2" type="ORF">CYLTODRAFT_488438</name>
</gene>
<protein>
    <submittedName>
        <fullName evidence="2">Uncharacterized protein</fullName>
    </submittedName>
</protein>
<feature type="compositionally biased region" description="Low complexity" evidence="1">
    <location>
        <begin position="11"/>
        <end position="36"/>
    </location>
</feature>
<sequence length="80" mass="8128">LLSTTHTPIRCSSSLLPSSSRSRPLPSLCPTPTLSSASADAPGSPTTPDAHLTGLTVARTAPVQRASAASLLPADENSDY</sequence>
<dbReference type="Proteomes" id="UP000054007">
    <property type="component" value="Unassembled WGS sequence"/>
</dbReference>
<dbReference type="AlphaFoldDB" id="A0A0D7BIZ7"/>
<feature type="region of interest" description="Disordered" evidence="1">
    <location>
        <begin position="1"/>
        <end position="52"/>
    </location>
</feature>
<proteinExistence type="predicted"/>
<feature type="non-terminal residue" evidence="2">
    <location>
        <position position="1"/>
    </location>
</feature>
<evidence type="ECO:0000256" key="1">
    <source>
        <dbReference type="SAM" id="MobiDB-lite"/>
    </source>
</evidence>
<keyword evidence="3" id="KW-1185">Reference proteome</keyword>
<dbReference type="EMBL" id="KN880474">
    <property type="protein sequence ID" value="KIY70069.1"/>
    <property type="molecule type" value="Genomic_DNA"/>
</dbReference>
<reference evidence="2 3" key="1">
    <citation type="journal article" date="2015" name="Fungal Genet. Biol.">
        <title>Evolution of novel wood decay mechanisms in Agaricales revealed by the genome sequences of Fistulina hepatica and Cylindrobasidium torrendii.</title>
        <authorList>
            <person name="Floudas D."/>
            <person name="Held B.W."/>
            <person name="Riley R."/>
            <person name="Nagy L.G."/>
            <person name="Koehler G."/>
            <person name="Ransdell A.S."/>
            <person name="Younus H."/>
            <person name="Chow J."/>
            <person name="Chiniquy J."/>
            <person name="Lipzen A."/>
            <person name="Tritt A."/>
            <person name="Sun H."/>
            <person name="Haridas S."/>
            <person name="LaButti K."/>
            <person name="Ohm R.A."/>
            <person name="Kues U."/>
            <person name="Blanchette R.A."/>
            <person name="Grigoriev I.V."/>
            <person name="Minto R.E."/>
            <person name="Hibbett D.S."/>
        </authorList>
    </citation>
    <scope>NUCLEOTIDE SEQUENCE [LARGE SCALE GENOMIC DNA]</scope>
    <source>
        <strain evidence="2 3">FP15055 ss-10</strain>
    </source>
</reference>
<evidence type="ECO:0000313" key="2">
    <source>
        <dbReference type="EMBL" id="KIY70069.1"/>
    </source>
</evidence>
<evidence type="ECO:0000313" key="3">
    <source>
        <dbReference type="Proteomes" id="UP000054007"/>
    </source>
</evidence>
<organism evidence="2 3">
    <name type="scientific">Cylindrobasidium torrendii FP15055 ss-10</name>
    <dbReference type="NCBI Taxonomy" id="1314674"/>
    <lineage>
        <taxon>Eukaryota</taxon>
        <taxon>Fungi</taxon>
        <taxon>Dikarya</taxon>
        <taxon>Basidiomycota</taxon>
        <taxon>Agaricomycotina</taxon>
        <taxon>Agaricomycetes</taxon>
        <taxon>Agaricomycetidae</taxon>
        <taxon>Agaricales</taxon>
        <taxon>Marasmiineae</taxon>
        <taxon>Physalacriaceae</taxon>
        <taxon>Cylindrobasidium</taxon>
    </lineage>
</organism>